<accession>A0A378FUU1</accession>
<reference evidence="1 2" key="1">
    <citation type="submission" date="2018-06" db="EMBL/GenBank/DDBJ databases">
        <authorList>
            <consortium name="Pathogen Informatics"/>
            <person name="Doyle S."/>
        </authorList>
    </citation>
    <scope>NUCLEOTIDE SEQUENCE [LARGE SCALE GENOMIC DNA]</scope>
    <source>
        <strain evidence="1 2">NCTC9617</strain>
    </source>
</reference>
<dbReference type="Gene3D" id="3.30.70.3280">
    <property type="entry name" value="Peptide chain release factor 3, domain III"/>
    <property type="match status" value="1"/>
</dbReference>
<organism evidence="1 2">
    <name type="scientific">Klebsiella pneumoniae</name>
    <dbReference type="NCBI Taxonomy" id="573"/>
    <lineage>
        <taxon>Bacteria</taxon>
        <taxon>Pseudomonadati</taxon>
        <taxon>Pseudomonadota</taxon>
        <taxon>Gammaproteobacteria</taxon>
        <taxon>Enterobacterales</taxon>
        <taxon>Enterobacteriaceae</taxon>
        <taxon>Klebsiella/Raoultella group</taxon>
        <taxon>Klebsiella</taxon>
        <taxon>Klebsiella pneumoniae complex</taxon>
    </lineage>
</organism>
<sequence>MEAIYESVNVATARWVESTDVKKFEEFKRKNEVQLALDGGDNLTYIAPTMVNLNLTQERYPDVVFRKTREH</sequence>
<proteinExistence type="predicted"/>
<evidence type="ECO:0000313" key="1">
    <source>
        <dbReference type="EMBL" id="STW48922.1"/>
    </source>
</evidence>
<name>A0A378FUU1_KLEPN</name>
<gene>
    <name evidence="1" type="primary">prfC_1</name>
    <name evidence="1" type="ORF">NCTC9617_05536</name>
</gene>
<dbReference type="Proteomes" id="UP000255167">
    <property type="component" value="Unassembled WGS sequence"/>
</dbReference>
<dbReference type="EMBL" id="UGNC01000005">
    <property type="protein sequence ID" value="STW48922.1"/>
    <property type="molecule type" value="Genomic_DNA"/>
</dbReference>
<dbReference type="AlphaFoldDB" id="A0A378FUU1"/>
<dbReference type="InterPro" id="IPR038467">
    <property type="entry name" value="RF3_dom_3_sf"/>
</dbReference>
<protein>
    <submittedName>
        <fullName evidence="1">Peptide chain release factor 3</fullName>
    </submittedName>
</protein>
<evidence type="ECO:0000313" key="2">
    <source>
        <dbReference type="Proteomes" id="UP000255167"/>
    </source>
</evidence>